<dbReference type="Proteomes" id="UP000036681">
    <property type="component" value="Unplaced"/>
</dbReference>
<evidence type="ECO:0000256" key="4">
    <source>
        <dbReference type="ARBA" id="ARBA00022989"/>
    </source>
</evidence>
<dbReference type="AlphaFoldDB" id="A0A0M3HSC0"/>
<keyword evidence="6 7" id="KW-0012">Acyltransferase</keyword>
<evidence type="ECO:0000256" key="1">
    <source>
        <dbReference type="ARBA" id="ARBA00004141"/>
    </source>
</evidence>
<comment type="domain">
    <text evidence="7">The DHHC domain is required for palmitoyltransferase activity.</text>
</comment>
<evidence type="ECO:0000313" key="10">
    <source>
        <dbReference type="WBParaSite" id="ALUE_0000534201-mRNA-1"/>
    </source>
</evidence>
<accession>A0A0M3HSC0</accession>
<keyword evidence="2 7" id="KW-0808">Transferase</keyword>
<dbReference type="WBParaSite" id="ALUE_0000534201-mRNA-1">
    <property type="protein sequence ID" value="ALUE_0000534201-mRNA-1"/>
    <property type="gene ID" value="ALUE_0000534201"/>
</dbReference>
<reference evidence="10" key="1">
    <citation type="submission" date="2017-02" db="UniProtKB">
        <authorList>
            <consortium name="WormBaseParasite"/>
        </authorList>
    </citation>
    <scope>IDENTIFICATION</scope>
</reference>
<evidence type="ECO:0000256" key="7">
    <source>
        <dbReference type="RuleBase" id="RU079119"/>
    </source>
</evidence>
<keyword evidence="5 7" id="KW-0472">Membrane</keyword>
<dbReference type="PROSITE" id="PS50216">
    <property type="entry name" value="DHHC"/>
    <property type="match status" value="1"/>
</dbReference>
<organism evidence="9 10">
    <name type="scientific">Ascaris lumbricoides</name>
    <name type="common">Giant roundworm</name>
    <dbReference type="NCBI Taxonomy" id="6252"/>
    <lineage>
        <taxon>Eukaryota</taxon>
        <taxon>Metazoa</taxon>
        <taxon>Ecdysozoa</taxon>
        <taxon>Nematoda</taxon>
        <taxon>Chromadorea</taxon>
        <taxon>Rhabditida</taxon>
        <taxon>Spirurina</taxon>
        <taxon>Ascaridomorpha</taxon>
        <taxon>Ascaridoidea</taxon>
        <taxon>Ascarididae</taxon>
        <taxon>Ascaris</taxon>
    </lineage>
</organism>
<dbReference type="InterPro" id="IPR039859">
    <property type="entry name" value="PFA4/ZDH16/20/ERF2-like"/>
</dbReference>
<evidence type="ECO:0000256" key="5">
    <source>
        <dbReference type="ARBA" id="ARBA00023136"/>
    </source>
</evidence>
<keyword evidence="3 7" id="KW-0812">Transmembrane</keyword>
<keyword evidence="4 7" id="KW-1133">Transmembrane helix</keyword>
<evidence type="ECO:0000313" key="9">
    <source>
        <dbReference type="Proteomes" id="UP000036681"/>
    </source>
</evidence>
<dbReference type="Pfam" id="PF01529">
    <property type="entry name" value="DHHC"/>
    <property type="match status" value="1"/>
</dbReference>
<dbReference type="GO" id="GO:0005794">
    <property type="term" value="C:Golgi apparatus"/>
    <property type="evidence" value="ECO:0007669"/>
    <property type="project" value="TreeGrafter"/>
</dbReference>
<name>A0A0M3HSC0_ASCLU</name>
<dbReference type="GO" id="GO:0019706">
    <property type="term" value="F:protein-cysteine S-palmitoyltransferase activity"/>
    <property type="evidence" value="ECO:0007669"/>
    <property type="project" value="UniProtKB-EC"/>
</dbReference>
<dbReference type="GO" id="GO:0005783">
    <property type="term" value="C:endoplasmic reticulum"/>
    <property type="evidence" value="ECO:0007669"/>
    <property type="project" value="TreeGrafter"/>
</dbReference>
<feature type="domain" description="Palmitoyltransferase DHHC" evidence="8">
    <location>
        <begin position="204"/>
        <end position="281"/>
    </location>
</feature>
<dbReference type="InterPro" id="IPR001594">
    <property type="entry name" value="Palmitoyltrfase_DHHC"/>
</dbReference>
<feature type="transmembrane region" description="Helical" evidence="7">
    <location>
        <begin position="263"/>
        <end position="286"/>
    </location>
</feature>
<sequence>MEKGTLDPGVQLEGYGTLPDEEVELCCCEYVDECGAKRHLLQTFCDCAEFDEFVNRSVDEGIDWRAFWNTASAIDKRIRLPTWNGAKHVGFAFVFAAVTAGMLYILLSICISFSLALLCILPILMYRISRKILRAFPRTRFFYFLGYWCVATLILSALLTTSERFYTGKCISLIAFCVVLRWLLIKIQKSSSVSSDVVSKQTNCRICNLMIADRDHHCIWLNCCISASNDRYFLCFMALASEALIIAALCDIDLITVGMSGAILYRTSLTALILFVVIATLFVRFFKKSRSQLL</sequence>
<proteinExistence type="inferred from homology"/>
<comment type="catalytic activity">
    <reaction evidence="7">
        <text>L-cysteinyl-[protein] + hexadecanoyl-CoA = S-hexadecanoyl-L-cysteinyl-[protein] + CoA</text>
        <dbReference type="Rhea" id="RHEA:36683"/>
        <dbReference type="Rhea" id="RHEA-COMP:10131"/>
        <dbReference type="Rhea" id="RHEA-COMP:11032"/>
        <dbReference type="ChEBI" id="CHEBI:29950"/>
        <dbReference type="ChEBI" id="CHEBI:57287"/>
        <dbReference type="ChEBI" id="CHEBI:57379"/>
        <dbReference type="ChEBI" id="CHEBI:74151"/>
        <dbReference type="EC" id="2.3.1.225"/>
    </reaction>
</comment>
<evidence type="ECO:0000256" key="6">
    <source>
        <dbReference type="ARBA" id="ARBA00023315"/>
    </source>
</evidence>
<comment type="subcellular location">
    <subcellularLocation>
        <location evidence="1">Membrane</location>
        <topology evidence="1">Multi-pass membrane protein</topology>
    </subcellularLocation>
</comment>
<dbReference type="GO" id="GO:0006612">
    <property type="term" value="P:protein targeting to membrane"/>
    <property type="evidence" value="ECO:0007669"/>
    <property type="project" value="TreeGrafter"/>
</dbReference>
<evidence type="ECO:0000256" key="3">
    <source>
        <dbReference type="ARBA" id="ARBA00022692"/>
    </source>
</evidence>
<comment type="similarity">
    <text evidence="7">Belongs to the DHHC palmitoyltransferase family.</text>
</comment>
<feature type="transmembrane region" description="Helical" evidence="7">
    <location>
        <begin position="86"/>
        <end position="105"/>
    </location>
</feature>
<feature type="transmembrane region" description="Helical" evidence="7">
    <location>
        <begin position="165"/>
        <end position="184"/>
    </location>
</feature>
<evidence type="ECO:0000256" key="2">
    <source>
        <dbReference type="ARBA" id="ARBA00022679"/>
    </source>
</evidence>
<dbReference type="EC" id="2.3.1.225" evidence="7"/>
<dbReference type="PANTHER" id="PTHR22883">
    <property type="entry name" value="ZINC FINGER DHHC DOMAIN CONTAINING PROTEIN"/>
    <property type="match status" value="1"/>
</dbReference>
<dbReference type="GO" id="GO:0016020">
    <property type="term" value="C:membrane"/>
    <property type="evidence" value="ECO:0007669"/>
    <property type="project" value="UniProtKB-SubCell"/>
</dbReference>
<evidence type="ECO:0000259" key="8">
    <source>
        <dbReference type="Pfam" id="PF01529"/>
    </source>
</evidence>
<keyword evidence="9" id="KW-1185">Reference proteome</keyword>
<protein>
    <recommendedName>
        <fullName evidence="7">Palmitoyltransferase</fullName>
        <ecNumber evidence="7">2.3.1.225</ecNumber>
    </recommendedName>
</protein>
<feature type="transmembrane region" description="Helical" evidence="7">
    <location>
        <begin position="141"/>
        <end position="159"/>
    </location>
</feature>
<feature type="transmembrane region" description="Helical" evidence="7">
    <location>
        <begin position="232"/>
        <end position="257"/>
    </location>
</feature>